<gene>
    <name evidence="1" type="ORF">L1987_75686</name>
</gene>
<dbReference type="EMBL" id="CM042042">
    <property type="protein sequence ID" value="KAI3705448.1"/>
    <property type="molecule type" value="Genomic_DNA"/>
</dbReference>
<sequence length="868" mass="97929">MNDSVTIVELEISFPNLLELAANNDVNGFKQLINRTSSSINEVGLWYVRLRSSRRMLTEHRTPLMIAATYGSLDVVKFILSLSKANVNSSSGQHKTTALHCAASSGSPNAFDVIKILLVSGADPETVDVDGRHAVDVVFVPPNLPGLKTAIERLLQNRHDFSLTFLKSNLDGVKSDMYMSDEFRMFVFKISPCSRAYSHDWTECPFIHPGENARRRDPRKIHYSCVPCPDFKKGHCELGDLCEFAHGVFECWLHPAQCRIRSAMSPPPFSSPPLMQLKSGNILEQELNLDFVKGNVDWSVNGGEAVWTRRSQSAEPDVSWVQSLVKEPPPLAPNGLEMEPPGTEKNDHAALGTWLENMQLDQITASSTAEQKLDETMLRTTMTALFHPTTKLHSLPLNNVFHHSLRTPLRFIIRQSYPRVFTPILSINTPRSLSSTAIPLIPNDLILEFDRNYLSCSMPNSNRPLKVAVLLSGGVDSSVALRLLHAAGHSCTAFYLKIWFQEDFKNFWSQCPWEEDLKYAKAVCNQVDVPLEVVHLTDEYWDKVVSYLIEEYKCGRTPNPDVLCNTRIKFGAFMDAISNMDFDYVASGHYAKVVHTVTNENNELSFLELSKDMLKDQTYFLSYLSQAQLKRLVLPLGCIPKDEVRMLARKFDLPNQDRKDSQGICFLGKIKFSEFVGRHIGEKEGIILEAETGDFLGSHRGFWFYTIGQRQGLKLAGGPWYVVEKDVENNVVFVSRNYYSVDKRRRSFHGGSFRWISGSPPRHLDQLKCKVRHGPDFYNCTLHMELAENGTEIGTVQLPEDDQGLAAGQFAAFYEEQICVGSGVILESWDDNGFPVCEKAREIAKMEDKSKLGKPVKIKPKPDDCLRN</sequence>
<evidence type="ECO:0000313" key="1">
    <source>
        <dbReference type="EMBL" id="KAI3705448.1"/>
    </source>
</evidence>
<keyword evidence="2" id="KW-1185">Reference proteome</keyword>
<proteinExistence type="predicted"/>
<reference evidence="2" key="1">
    <citation type="journal article" date="2022" name="Mol. Ecol. Resour.">
        <title>The genomes of chicory, endive, great burdock and yacon provide insights into Asteraceae palaeo-polyploidization history and plant inulin production.</title>
        <authorList>
            <person name="Fan W."/>
            <person name="Wang S."/>
            <person name="Wang H."/>
            <person name="Wang A."/>
            <person name="Jiang F."/>
            <person name="Liu H."/>
            <person name="Zhao H."/>
            <person name="Xu D."/>
            <person name="Zhang Y."/>
        </authorList>
    </citation>
    <scope>NUCLEOTIDE SEQUENCE [LARGE SCALE GENOMIC DNA]</scope>
    <source>
        <strain evidence="2">cv. Yunnan</strain>
    </source>
</reference>
<accession>A0ACB9A6F2</accession>
<dbReference type="Proteomes" id="UP001056120">
    <property type="component" value="Linkage Group LG25"/>
</dbReference>
<comment type="caution">
    <text evidence="1">The sequence shown here is derived from an EMBL/GenBank/DDBJ whole genome shotgun (WGS) entry which is preliminary data.</text>
</comment>
<evidence type="ECO:0000313" key="2">
    <source>
        <dbReference type="Proteomes" id="UP001056120"/>
    </source>
</evidence>
<protein>
    <submittedName>
        <fullName evidence="1">Uncharacterized protein</fullName>
    </submittedName>
</protein>
<name>A0ACB9A6F2_9ASTR</name>
<organism evidence="1 2">
    <name type="scientific">Smallanthus sonchifolius</name>
    <dbReference type="NCBI Taxonomy" id="185202"/>
    <lineage>
        <taxon>Eukaryota</taxon>
        <taxon>Viridiplantae</taxon>
        <taxon>Streptophyta</taxon>
        <taxon>Embryophyta</taxon>
        <taxon>Tracheophyta</taxon>
        <taxon>Spermatophyta</taxon>
        <taxon>Magnoliopsida</taxon>
        <taxon>eudicotyledons</taxon>
        <taxon>Gunneridae</taxon>
        <taxon>Pentapetalae</taxon>
        <taxon>asterids</taxon>
        <taxon>campanulids</taxon>
        <taxon>Asterales</taxon>
        <taxon>Asteraceae</taxon>
        <taxon>Asteroideae</taxon>
        <taxon>Heliantheae alliance</taxon>
        <taxon>Millerieae</taxon>
        <taxon>Smallanthus</taxon>
    </lineage>
</organism>
<reference evidence="1 2" key="2">
    <citation type="journal article" date="2022" name="Mol. Ecol. Resour.">
        <title>The genomes of chicory, endive, great burdock and yacon provide insights into Asteraceae paleo-polyploidization history and plant inulin production.</title>
        <authorList>
            <person name="Fan W."/>
            <person name="Wang S."/>
            <person name="Wang H."/>
            <person name="Wang A."/>
            <person name="Jiang F."/>
            <person name="Liu H."/>
            <person name="Zhao H."/>
            <person name="Xu D."/>
            <person name="Zhang Y."/>
        </authorList>
    </citation>
    <scope>NUCLEOTIDE SEQUENCE [LARGE SCALE GENOMIC DNA]</scope>
    <source>
        <strain evidence="2">cv. Yunnan</strain>
        <tissue evidence="1">Leaves</tissue>
    </source>
</reference>